<feature type="domain" description="CAAX prenyl protease 2/Lysostaphin resistance protein A-like" evidence="3">
    <location>
        <begin position="172"/>
        <end position="258"/>
    </location>
</feature>
<keyword evidence="2" id="KW-0812">Transmembrane</keyword>
<feature type="transmembrane region" description="Helical" evidence="2">
    <location>
        <begin position="246"/>
        <end position="266"/>
    </location>
</feature>
<keyword evidence="4" id="KW-0378">Hydrolase</keyword>
<gene>
    <name evidence="4" type="ORF">GTW20_16195</name>
</gene>
<name>A0A7K2IV83_9ACTN</name>
<dbReference type="Proteomes" id="UP000467124">
    <property type="component" value="Unassembled WGS sequence"/>
</dbReference>
<feature type="transmembrane region" description="Helical" evidence="2">
    <location>
        <begin position="203"/>
        <end position="226"/>
    </location>
</feature>
<keyword evidence="4" id="KW-0482">Metalloprotease</keyword>
<dbReference type="GO" id="GO:0080120">
    <property type="term" value="P:CAAX-box protein maturation"/>
    <property type="evidence" value="ECO:0007669"/>
    <property type="project" value="UniProtKB-ARBA"/>
</dbReference>
<feature type="region of interest" description="Disordered" evidence="1">
    <location>
        <begin position="1"/>
        <end position="30"/>
    </location>
</feature>
<dbReference type="AlphaFoldDB" id="A0A7K2IV83"/>
<protein>
    <submittedName>
        <fullName evidence="4">CPBP family intramembrane metalloprotease</fullName>
    </submittedName>
</protein>
<evidence type="ECO:0000256" key="2">
    <source>
        <dbReference type="SAM" id="Phobius"/>
    </source>
</evidence>
<dbReference type="GO" id="GO:0008237">
    <property type="term" value="F:metallopeptidase activity"/>
    <property type="evidence" value="ECO:0007669"/>
    <property type="project" value="UniProtKB-KW"/>
</dbReference>
<accession>A0A7K2IV83</accession>
<evidence type="ECO:0000313" key="4">
    <source>
        <dbReference type="EMBL" id="MYR33757.1"/>
    </source>
</evidence>
<feature type="transmembrane region" description="Helical" evidence="2">
    <location>
        <begin position="123"/>
        <end position="149"/>
    </location>
</feature>
<feature type="transmembrane region" description="Helical" evidence="2">
    <location>
        <begin position="78"/>
        <end position="99"/>
    </location>
</feature>
<dbReference type="PANTHER" id="PTHR36435:SF1">
    <property type="entry name" value="CAAX AMINO TERMINAL PROTEASE FAMILY PROTEIN"/>
    <property type="match status" value="1"/>
</dbReference>
<feature type="transmembrane region" description="Helical" evidence="2">
    <location>
        <begin position="169"/>
        <end position="191"/>
    </location>
</feature>
<dbReference type="InterPro" id="IPR052710">
    <property type="entry name" value="CAAX_protease"/>
</dbReference>
<feature type="transmembrane region" description="Helical" evidence="2">
    <location>
        <begin position="41"/>
        <end position="66"/>
    </location>
</feature>
<comment type="caution">
    <text evidence="4">The sequence shown here is derived from an EMBL/GenBank/DDBJ whole genome shotgun (WGS) entry which is preliminary data.</text>
</comment>
<sequence length="268" mass="27271">MGSGAHAPGITGRRRDRPSGPSGGRGRAVPLAGTRVRARDAFLLAALVIGVGALTLGLGTACALSLGARVSPMTRVALAITPMVLLTPVLVCVLGRALLMGRGPRLTLRDVGLVRPNRVPVGLLLWIPAAIVSSALATGVALGVASLLGGGGSEGSGSATSGLVADLPVPLAVALALGSVLLFPFLEEILFRGAAHGALSRVAAPWVAVVLSAVLFSLVHVSPMLMPYTLVLGLWLGWLHRRYESIVPSIVLHCCNNGLVVLVALVGL</sequence>
<dbReference type="PANTHER" id="PTHR36435">
    <property type="entry name" value="SLR1288 PROTEIN"/>
    <property type="match status" value="1"/>
</dbReference>
<evidence type="ECO:0000256" key="1">
    <source>
        <dbReference type="SAM" id="MobiDB-lite"/>
    </source>
</evidence>
<keyword evidence="2" id="KW-0472">Membrane</keyword>
<evidence type="ECO:0000313" key="5">
    <source>
        <dbReference type="Proteomes" id="UP000467124"/>
    </source>
</evidence>
<dbReference type="GO" id="GO:0006508">
    <property type="term" value="P:proteolysis"/>
    <property type="evidence" value="ECO:0007669"/>
    <property type="project" value="UniProtKB-KW"/>
</dbReference>
<dbReference type="Pfam" id="PF02517">
    <property type="entry name" value="Rce1-like"/>
    <property type="match status" value="1"/>
</dbReference>
<proteinExistence type="predicted"/>
<organism evidence="4 5">
    <name type="scientific">Nocardiopsis alba</name>
    <dbReference type="NCBI Taxonomy" id="53437"/>
    <lineage>
        <taxon>Bacteria</taxon>
        <taxon>Bacillati</taxon>
        <taxon>Actinomycetota</taxon>
        <taxon>Actinomycetes</taxon>
        <taxon>Streptosporangiales</taxon>
        <taxon>Nocardiopsidaceae</taxon>
        <taxon>Nocardiopsis</taxon>
    </lineage>
</organism>
<reference evidence="4 5" key="1">
    <citation type="journal article" date="2019" name="Nat. Commun.">
        <title>The antimicrobial potential of Streptomyces from insect microbiomes.</title>
        <authorList>
            <person name="Chevrette M.G."/>
            <person name="Carlson C.M."/>
            <person name="Ortega H.E."/>
            <person name="Thomas C."/>
            <person name="Ananiev G.E."/>
            <person name="Barns K.J."/>
            <person name="Book A.J."/>
            <person name="Cagnazzo J."/>
            <person name="Carlos C."/>
            <person name="Flanigan W."/>
            <person name="Grubbs K.J."/>
            <person name="Horn H.A."/>
            <person name="Hoffmann F.M."/>
            <person name="Klassen J.L."/>
            <person name="Knack J.J."/>
            <person name="Lewin G.R."/>
            <person name="McDonald B.R."/>
            <person name="Muller L."/>
            <person name="Melo W.G.P."/>
            <person name="Pinto-Tomas A.A."/>
            <person name="Schmitz A."/>
            <person name="Wendt-Pienkowski E."/>
            <person name="Wildman S."/>
            <person name="Zhao M."/>
            <person name="Zhang F."/>
            <person name="Bugni T.S."/>
            <person name="Andes D.R."/>
            <person name="Pupo M.T."/>
            <person name="Currie C.R."/>
        </authorList>
    </citation>
    <scope>NUCLEOTIDE SEQUENCE [LARGE SCALE GENOMIC DNA]</scope>
    <source>
        <strain evidence="4 5">SID5840</strain>
    </source>
</reference>
<dbReference type="InterPro" id="IPR003675">
    <property type="entry name" value="Rce1/LyrA-like_dom"/>
</dbReference>
<evidence type="ECO:0000259" key="3">
    <source>
        <dbReference type="Pfam" id="PF02517"/>
    </source>
</evidence>
<keyword evidence="4" id="KW-0645">Protease</keyword>
<dbReference type="GO" id="GO:0004175">
    <property type="term" value="F:endopeptidase activity"/>
    <property type="evidence" value="ECO:0007669"/>
    <property type="project" value="UniProtKB-ARBA"/>
</dbReference>
<dbReference type="EMBL" id="WWHY01000001">
    <property type="protein sequence ID" value="MYR33757.1"/>
    <property type="molecule type" value="Genomic_DNA"/>
</dbReference>
<keyword evidence="2" id="KW-1133">Transmembrane helix</keyword>